<proteinExistence type="predicted"/>
<dbReference type="GO" id="GO:0015666">
    <property type="term" value="F:restriction endodeoxyribonuclease activity"/>
    <property type="evidence" value="ECO:0007669"/>
    <property type="project" value="TreeGrafter"/>
</dbReference>
<keyword evidence="4" id="KW-0540">Nuclease</keyword>
<feature type="region of interest" description="Disordered" evidence="1">
    <location>
        <begin position="224"/>
        <end position="250"/>
    </location>
</feature>
<dbReference type="Pfam" id="PF04471">
    <property type="entry name" value="Mrr_cat"/>
    <property type="match status" value="1"/>
</dbReference>
<dbReference type="PANTHER" id="PTHR30015:SF7">
    <property type="entry name" value="TYPE IV METHYL-DIRECTED RESTRICTION ENZYME ECOKMRR"/>
    <property type="match status" value="1"/>
</dbReference>
<dbReference type="InterPro" id="IPR011856">
    <property type="entry name" value="tRNA_endonuc-like_dom_sf"/>
</dbReference>
<dbReference type="RefSeq" id="WP_007082915.1">
    <property type="nucleotide sequence ID" value="NZ_AJXU01000081.1"/>
</dbReference>
<gene>
    <name evidence="4" type="ORF">UU9_16466</name>
</gene>
<feature type="domain" description="Restriction endonuclease type IV Mrr" evidence="3">
    <location>
        <begin position="24"/>
        <end position="138"/>
    </location>
</feature>
<name>I4VJ60_9GAMM</name>
<feature type="transmembrane region" description="Helical" evidence="2">
    <location>
        <begin position="185"/>
        <end position="203"/>
    </location>
</feature>
<dbReference type="SUPFAM" id="SSF52980">
    <property type="entry name" value="Restriction endonuclease-like"/>
    <property type="match status" value="1"/>
</dbReference>
<organism evidence="4 5">
    <name type="scientific">Rhodanobacter fulvus Jip2</name>
    <dbReference type="NCBI Taxonomy" id="1163408"/>
    <lineage>
        <taxon>Bacteria</taxon>
        <taxon>Pseudomonadati</taxon>
        <taxon>Pseudomonadota</taxon>
        <taxon>Gammaproteobacteria</taxon>
        <taxon>Lysobacterales</taxon>
        <taxon>Rhodanobacteraceae</taxon>
        <taxon>Rhodanobacter</taxon>
    </lineage>
</organism>
<dbReference type="EMBL" id="AJXU01000081">
    <property type="protein sequence ID" value="EIL87251.1"/>
    <property type="molecule type" value="Genomic_DNA"/>
</dbReference>
<dbReference type="InterPro" id="IPR052906">
    <property type="entry name" value="Type_IV_Methyl-Rstrct_Enzyme"/>
</dbReference>
<keyword evidence="4" id="KW-0378">Hydrolase</keyword>
<keyword evidence="4" id="KW-0255">Endonuclease</keyword>
<protein>
    <submittedName>
        <fullName evidence="4">Restriction endonuclease</fullName>
    </submittedName>
</protein>
<dbReference type="AlphaFoldDB" id="I4VJ60"/>
<keyword evidence="2" id="KW-0812">Transmembrane</keyword>
<keyword evidence="2" id="KW-1133">Transmembrane helix</keyword>
<dbReference type="Proteomes" id="UP000004210">
    <property type="component" value="Unassembled WGS sequence"/>
</dbReference>
<evidence type="ECO:0000256" key="2">
    <source>
        <dbReference type="SAM" id="Phobius"/>
    </source>
</evidence>
<dbReference type="STRING" id="1163408.UU9_16466"/>
<evidence type="ECO:0000256" key="1">
    <source>
        <dbReference type="SAM" id="MobiDB-lite"/>
    </source>
</evidence>
<keyword evidence="5" id="KW-1185">Reference proteome</keyword>
<reference evidence="4 5" key="1">
    <citation type="journal article" date="2012" name="J. Bacteriol.">
        <title>Genome sequences for six rhodanobacter strains, isolated from soils and the terrestrial subsurface, with variable denitrification capabilities.</title>
        <authorList>
            <person name="Kostka J.E."/>
            <person name="Green S.J."/>
            <person name="Rishishwar L."/>
            <person name="Prakash O."/>
            <person name="Katz L.S."/>
            <person name="Marino-Ramirez L."/>
            <person name="Jordan I.K."/>
            <person name="Munk C."/>
            <person name="Ivanova N."/>
            <person name="Mikhailova N."/>
            <person name="Watson D.B."/>
            <person name="Brown S.D."/>
            <person name="Palumbo A.V."/>
            <person name="Brooks S.C."/>
        </authorList>
    </citation>
    <scope>NUCLEOTIDE SEQUENCE [LARGE SCALE GENOMIC DNA]</scope>
    <source>
        <strain evidence="5">Jip2T</strain>
    </source>
</reference>
<evidence type="ECO:0000259" key="3">
    <source>
        <dbReference type="Pfam" id="PF04471"/>
    </source>
</evidence>
<dbReference type="GO" id="GO:0009307">
    <property type="term" value="P:DNA restriction-modification system"/>
    <property type="evidence" value="ECO:0007669"/>
    <property type="project" value="InterPro"/>
</dbReference>
<dbReference type="GO" id="GO:0003677">
    <property type="term" value="F:DNA binding"/>
    <property type="evidence" value="ECO:0007669"/>
    <property type="project" value="InterPro"/>
</dbReference>
<sequence>MFTDRKGDRRGSRPVYERYSDALAQVSWQDFEKLMVAYYAGQGYRVEHVGTAGSGTRFDGGIDLKLYLDGQYLVVQCKHRNAQQVTHNPVHELLGVMLTEHATGAIVVTSGEFTQAAHAAATREPRIQLIDGAALRQMVGPLVAAFVPNQADDASFSDASVYERVPTSPASYRPRRGRRAPARNPLPGIAFAIIASLIAFFVVRNALTEFARKPFLPTTTLVTPHPPVRNSRPPALVPRQTPQPMYGQDVPTTDAEMREWKRKNAESMRIIEKSTPELLR</sequence>
<dbReference type="OrthoDB" id="5782056at2"/>
<evidence type="ECO:0000313" key="4">
    <source>
        <dbReference type="EMBL" id="EIL87251.1"/>
    </source>
</evidence>
<dbReference type="Gene3D" id="3.40.1350.10">
    <property type="match status" value="1"/>
</dbReference>
<dbReference type="InterPro" id="IPR007560">
    <property type="entry name" value="Restrct_endonuc_IV_Mrr"/>
</dbReference>
<evidence type="ECO:0000313" key="5">
    <source>
        <dbReference type="Proteomes" id="UP000004210"/>
    </source>
</evidence>
<dbReference type="InterPro" id="IPR011335">
    <property type="entry name" value="Restrct_endonuc-II-like"/>
</dbReference>
<keyword evidence="2" id="KW-0472">Membrane</keyword>
<dbReference type="PANTHER" id="PTHR30015">
    <property type="entry name" value="MRR RESTRICTION SYSTEM PROTEIN"/>
    <property type="match status" value="1"/>
</dbReference>
<dbReference type="eggNOG" id="COG1787">
    <property type="taxonomic scope" value="Bacteria"/>
</dbReference>
<comment type="caution">
    <text evidence="4">The sequence shown here is derived from an EMBL/GenBank/DDBJ whole genome shotgun (WGS) entry which is preliminary data.</text>
</comment>
<accession>I4VJ60</accession>